<evidence type="ECO:0000313" key="2">
    <source>
        <dbReference type="Proteomes" id="UP001608902"/>
    </source>
</evidence>
<dbReference type="Proteomes" id="UP001608902">
    <property type="component" value="Unassembled WGS sequence"/>
</dbReference>
<evidence type="ECO:0000313" key="1">
    <source>
        <dbReference type="EMBL" id="MFH4984967.1"/>
    </source>
</evidence>
<keyword evidence="2" id="KW-1185">Reference proteome</keyword>
<dbReference type="EMBL" id="JBGFUD010024680">
    <property type="protein sequence ID" value="MFH4984967.1"/>
    <property type="molecule type" value="Genomic_DNA"/>
</dbReference>
<comment type="caution">
    <text evidence="1">The sequence shown here is derived from an EMBL/GenBank/DDBJ whole genome shotgun (WGS) entry which is preliminary data.</text>
</comment>
<organism evidence="1 2">
    <name type="scientific">Gnathostoma spinigerum</name>
    <dbReference type="NCBI Taxonomy" id="75299"/>
    <lineage>
        <taxon>Eukaryota</taxon>
        <taxon>Metazoa</taxon>
        <taxon>Ecdysozoa</taxon>
        <taxon>Nematoda</taxon>
        <taxon>Chromadorea</taxon>
        <taxon>Rhabditida</taxon>
        <taxon>Spirurina</taxon>
        <taxon>Gnathostomatomorpha</taxon>
        <taxon>Gnathostomatoidea</taxon>
        <taxon>Gnathostomatidae</taxon>
        <taxon>Gnathostoma</taxon>
    </lineage>
</organism>
<dbReference type="Pfam" id="PF01663">
    <property type="entry name" value="Phosphodiest"/>
    <property type="match status" value="1"/>
</dbReference>
<dbReference type="GO" id="GO:0016787">
    <property type="term" value="F:hydrolase activity"/>
    <property type="evidence" value="ECO:0007669"/>
    <property type="project" value="UniProtKB-ARBA"/>
</dbReference>
<dbReference type="Gene3D" id="3.40.720.10">
    <property type="entry name" value="Alkaline Phosphatase, subunit A"/>
    <property type="match status" value="1"/>
</dbReference>
<gene>
    <name evidence="1" type="ORF">AB6A40_011676</name>
</gene>
<proteinExistence type="predicted"/>
<name>A0ABD6F4P8_9BILA</name>
<protein>
    <recommendedName>
        <fullName evidence="3">AP3A hydrolase</fullName>
    </recommendedName>
</protein>
<dbReference type="PANTHER" id="PTHR10151:SF120">
    <property type="entry name" value="BIS(5'-ADENOSYL)-TRIPHOSPHATASE"/>
    <property type="match status" value="1"/>
</dbReference>
<evidence type="ECO:0008006" key="3">
    <source>
        <dbReference type="Google" id="ProtNLM"/>
    </source>
</evidence>
<reference evidence="1 2" key="1">
    <citation type="submission" date="2024-08" db="EMBL/GenBank/DDBJ databases">
        <title>Gnathostoma spinigerum genome.</title>
        <authorList>
            <person name="Gonzalez-Bertolin B."/>
            <person name="Monzon S."/>
            <person name="Zaballos A."/>
            <person name="Jimenez P."/>
            <person name="Dekumyoy P."/>
            <person name="Varona S."/>
            <person name="Cuesta I."/>
            <person name="Sumanam S."/>
            <person name="Adisakwattana P."/>
            <person name="Gasser R.B."/>
            <person name="Hernandez-Gonzalez A."/>
            <person name="Young N.D."/>
            <person name="Perteguer M.J."/>
        </authorList>
    </citation>
    <scope>NUCLEOTIDE SEQUENCE [LARGE SCALE GENOMIC DNA]</scope>
    <source>
        <strain evidence="1">AL3</strain>
        <tissue evidence="1">Liver</tissue>
    </source>
</reference>
<dbReference type="AlphaFoldDB" id="A0ABD6F4P8"/>
<sequence length="110" mass="12014">MSGTLDLSLSLLSVILFVVVKKVLGLNANPLLLLVSLDGYRFDLLSKSRVPHFYEFASSGVIFTNGIRSQYLTFTAPNHVSIATGLTEQNHGVVANVFYHPSTKSTSVRD</sequence>
<dbReference type="InterPro" id="IPR002591">
    <property type="entry name" value="Phosphodiest/P_Trfase"/>
</dbReference>
<accession>A0ABD6F4P8</accession>
<dbReference type="PANTHER" id="PTHR10151">
    <property type="entry name" value="ECTONUCLEOTIDE PYROPHOSPHATASE/PHOSPHODIESTERASE"/>
    <property type="match status" value="1"/>
</dbReference>
<dbReference type="SUPFAM" id="SSF53649">
    <property type="entry name" value="Alkaline phosphatase-like"/>
    <property type="match status" value="1"/>
</dbReference>
<dbReference type="InterPro" id="IPR017850">
    <property type="entry name" value="Alkaline_phosphatase_core_sf"/>
</dbReference>